<accession>A0A2K2U854</accession>
<feature type="domain" description="Bacterial transcriptional activator" evidence="1">
    <location>
        <begin position="715"/>
        <end position="858"/>
    </location>
</feature>
<dbReference type="GO" id="GO:0006355">
    <property type="term" value="P:regulation of DNA-templated transcription"/>
    <property type="evidence" value="ECO:0007669"/>
    <property type="project" value="InterPro"/>
</dbReference>
<dbReference type="GO" id="GO:0003677">
    <property type="term" value="F:DNA binding"/>
    <property type="evidence" value="ECO:0007669"/>
    <property type="project" value="InterPro"/>
</dbReference>
<dbReference type="EMBL" id="PPEL01000003">
    <property type="protein sequence ID" value="PNV66422.1"/>
    <property type="molecule type" value="Genomic_DNA"/>
</dbReference>
<dbReference type="InterPro" id="IPR036388">
    <property type="entry name" value="WH-like_DNA-bd_sf"/>
</dbReference>
<dbReference type="InterPro" id="IPR011990">
    <property type="entry name" value="TPR-like_helical_dom_sf"/>
</dbReference>
<organism evidence="2 3">
    <name type="scientific">Rubneribacter badeniensis</name>
    <dbReference type="NCBI Taxonomy" id="2070688"/>
    <lineage>
        <taxon>Bacteria</taxon>
        <taxon>Bacillati</taxon>
        <taxon>Actinomycetota</taxon>
        <taxon>Coriobacteriia</taxon>
        <taxon>Eggerthellales</taxon>
        <taxon>Eggerthellaceae</taxon>
        <taxon>Rubneribacter</taxon>
    </lineage>
</organism>
<sequence length="865" mass="93886">MPDFLAKAACRGRRPQHLAARRIFPRPDLIAKLLRERHVARFVVAPDGYGKTALALEYADTVYRFEHVAWLDGRSPCFLRDLDRGIVAEALLEADREPLLVVIEDVPPLDPARVDALSSDMDRLLERGCEVLVTCSPACDAFARHRDRVRLSAEDLLLSDAEIDGPRTAAERAARPAADIARAERVAGIAWASSEGPGFLEGALREELPSDVLLSMFAMAVLENGSFSDVAAFGPFGDDQAELFSEHYPHLGVDLRRGRFSCARFSVEEVASAFSPRLGALAKRSPFSGRDALASRAADALAARGRFGRACGAVRTLASREACAAWLADRGRELLGACCLVEACEAYRALGGEAVGRSARLEADEACRRALLGDRRAACSSARRVAGDPAADPGERAVAALVLSSCADGVERRRARDLVAAFARMSEGGEDGPSHPWAASVSVRAALDLSSAQGAEAWLSWYDSGVRGPAIAQAAAWVLRSASESPSANGVASDPLAAGSASAPVASPAVERVASIVRARISCSEEPLGLFDAAAGSSFERACERGVVAQPALDARSAHAVRSMEMELYRQRALFERQERERARRRRSFAATHPDAFRRDLAVDSPASPSEPLLTVNLFGGLEVRIGDEPVDVRLLRRQKVKTLLALLVLNRGKEFSRDKLVSLMWPDSNLEAARKNLYGIWSMLRRALTTPEGSCPYLIRQQNGLRLDARLLSTDVTQLEEVCRSLLFEPPSFGGWTHVCSQVDERFSEDLLPSDDDNEAIAALRTDYRSRLVDALVSASTRLVDAGSAQEGLWFARAALQRDHTREDAYTALMGAQIAAGQRTAALETYFSCRRFLADGLGIDPSLETMRLYHSIIETEAAFE</sequence>
<dbReference type="SUPFAM" id="SSF48452">
    <property type="entry name" value="TPR-like"/>
    <property type="match status" value="1"/>
</dbReference>
<dbReference type="InterPro" id="IPR005158">
    <property type="entry name" value="BTAD"/>
</dbReference>
<dbReference type="Proteomes" id="UP000236488">
    <property type="component" value="Unassembled WGS sequence"/>
</dbReference>
<dbReference type="Gene3D" id="1.25.40.10">
    <property type="entry name" value="Tetratricopeptide repeat domain"/>
    <property type="match status" value="1"/>
</dbReference>
<dbReference type="AlphaFoldDB" id="A0A2K2U854"/>
<proteinExistence type="predicted"/>
<evidence type="ECO:0000259" key="1">
    <source>
        <dbReference type="SMART" id="SM01043"/>
    </source>
</evidence>
<name>A0A2K2U854_9ACTN</name>
<dbReference type="SMART" id="SM01043">
    <property type="entry name" value="BTAD"/>
    <property type="match status" value="1"/>
</dbReference>
<dbReference type="SUPFAM" id="SSF46894">
    <property type="entry name" value="C-terminal effector domain of the bipartite response regulators"/>
    <property type="match status" value="1"/>
</dbReference>
<evidence type="ECO:0000313" key="2">
    <source>
        <dbReference type="EMBL" id="PNV66422.1"/>
    </source>
</evidence>
<dbReference type="RefSeq" id="WP_103262492.1">
    <property type="nucleotide sequence ID" value="NZ_PPEL01000003.1"/>
</dbReference>
<dbReference type="InterPro" id="IPR051677">
    <property type="entry name" value="AfsR-DnrI-RedD_regulator"/>
</dbReference>
<gene>
    <name evidence="2" type="ORF">C2L80_01630</name>
</gene>
<protein>
    <submittedName>
        <fullName evidence="2">SARP family transcriptional regulator</fullName>
    </submittedName>
</protein>
<dbReference type="PANTHER" id="PTHR35807">
    <property type="entry name" value="TRANSCRIPTIONAL REGULATOR REDD-RELATED"/>
    <property type="match status" value="1"/>
</dbReference>
<comment type="caution">
    <text evidence="2">The sequence shown here is derived from an EMBL/GenBank/DDBJ whole genome shotgun (WGS) entry which is preliminary data.</text>
</comment>
<dbReference type="Gene3D" id="1.10.10.10">
    <property type="entry name" value="Winged helix-like DNA-binding domain superfamily/Winged helix DNA-binding domain"/>
    <property type="match status" value="1"/>
</dbReference>
<keyword evidence="3" id="KW-1185">Reference proteome</keyword>
<dbReference type="InterPro" id="IPR016032">
    <property type="entry name" value="Sig_transdc_resp-reg_C-effctor"/>
</dbReference>
<dbReference type="Pfam" id="PF03704">
    <property type="entry name" value="BTAD"/>
    <property type="match status" value="1"/>
</dbReference>
<evidence type="ECO:0000313" key="3">
    <source>
        <dbReference type="Proteomes" id="UP000236488"/>
    </source>
</evidence>
<reference evidence="2 3" key="1">
    <citation type="journal article" date="2018" name="Int. J. Syst. Evol. Microbiol.">
        <title>Rubneribacter badeniensis gen. nov., sp. nov. and Enteroscipio rubneri gen. nov., sp. nov., new members of the Eggerthellaceae isolated from human faeces.</title>
        <authorList>
            <person name="Danylec N."/>
            <person name="Gobl A."/>
            <person name="Stoll D.A."/>
            <person name="Hetzer B."/>
            <person name="Kulling S.E."/>
            <person name="Huch M."/>
        </authorList>
    </citation>
    <scope>NUCLEOTIDE SEQUENCE [LARGE SCALE GENOMIC DNA]</scope>
    <source>
        <strain evidence="2 3">ResAG-85</strain>
    </source>
</reference>